<accession>A0A0N5A9G8</accession>
<dbReference type="GO" id="GO:0006364">
    <property type="term" value="P:rRNA processing"/>
    <property type="evidence" value="ECO:0007669"/>
    <property type="project" value="InterPro"/>
</dbReference>
<evidence type="ECO:0000313" key="3">
    <source>
        <dbReference type="Proteomes" id="UP000046393"/>
    </source>
</evidence>
<keyword evidence="1" id="KW-0175">Coiled coil</keyword>
<feature type="coiled-coil region" evidence="1">
    <location>
        <begin position="14"/>
        <end position="41"/>
    </location>
</feature>
<dbReference type="GO" id="GO:0042274">
    <property type="term" value="P:ribosomal small subunit biogenesis"/>
    <property type="evidence" value="ECO:0007669"/>
    <property type="project" value="UniProtKB-ARBA"/>
</dbReference>
<dbReference type="InterPro" id="IPR044281">
    <property type="entry name" value="IMP4/RPF1"/>
</dbReference>
<proteinExistence type="predicted"/>
<feature type="domain" description="Brix" evidence="2">
    <location>
        <begin position="78"/>
        <end position="262"/>
    </location>
</feature>
<dbReference type="FunFam" id="3.40.50.10480:FF:000001">
    <property type="entry name" value="IMP4, U3 small nucleolar ribonucleoprotein"/>
    <property type="match status" value="1"/>
</dbReference>
<evidence type="ECO:0000313" key="4">
    <source>
        <dbReference type="WBParaSite" id="SMUV_0000074601-mRNA-1"/>
    </source>
</evidence>
<dbReference type="PROSITE" id="PS50833">
    <property type="entry name" value="BRIX"/>
    <property type="match status" value="1"/>
</dbReference>
<protein>
    <submittedName>
        <fullName evidence="4">Brix domain-containing protein</fullName>
    </submittedName>
</protein>
<dbReference type="AlphaFoldDB" id="A0A0N5A9G8"/>
<evidence type="ECO:0000256" key="1">
    <source>
        <dbReference type="SAM" id="Coils"/>
    </source>
</evidence>
<dbReference type="Pfam" id="PF04427">
    <property type="entry name" value="Brix"/>
    <property type="match status" value="1"/>
</dbReference>
<organism evidence="3 4">
    <name type="scientific">Syphacia muris</name>
    <dbReference type="NCBI Taxonomy" id="451379"/>
    <lineage>
        <taxon>Eukaryota</taxon>
        <taxon>Metazoa</taxon>
        <taxon>Ecdysozoa</taxon>
        <taxon>Nematoda</taxon>
        <taxon>Chromadorea</taxon>
        <taxon>Rhabditida</taxon>
        <taxon>Spirurina</taxon>
        <taxon>Oxyuridomorpha</taxon>
        <taxon>Oxyuroidea</taxon>
        <taxon>Oxyuridae</taxon>
        <taxon>Syphacia</taxon>
    </lineage>
</organism>
<dbReference type="SMART" id="SM00879">
    <property type="entry name" value="Brix"/>
    <property type="match status" value="1"/>
</dbReference>
<reference evidence="4" key="1">
    <citation type="submission" date="2017-02" db="UniProtKB">
        <authorList>
            <consortium name="WormBaseParasite"/>
        </authorList>
    </citation>
    <scope>IDENTIFICATION</scope>
</reference>
<dbReference type="WBParaSite" id="SMUV_0000074601-mRNA-1">
    <property type="protein sequence ID" value="SMUV_0000074601-mRNA-1"/>
    <property type="gene ID" value="SMUV_0000074601"/>
</dbReference>
<dbReference type="InterPro" id="IPR007109">
    <property type="entry name" value="Brix"/>
</dbReference>
<dbReference type="GO" id="GO:0005654">
    <property type="term" value="C:nucleoplasm"/>
    <property type="evidence" value="ECO:0007669"/>
    <property type="project" value="UniProtKB-ARBA"/>
</dbReference>
<sequence>MYRRQARLRGEYIYRKFVEKKQRVEDEKRQLVKAAIEENRQIPTHLKNDAIKLQEAAEWGPQISAVDDEYRWAGSVDPKVVITTSRDPSSRLKMFTKEMRLMFPNAQRMNRGHYDIKHLIEACRANDVGLVTDVIVFQETRGNPDAMIVCHLPLGPTAYFNMSNVVMRHDTPDPDPVPEEYPHLVFLNLTTNLGRRVTNILKYLYPVPKPESRRVITFSNEEDFISFRHHSYSKGEKGEIELKEVGPRFELMPYRIILGTLEHPEAAQVEWEFKPFLNTASKRQFLALPEEDE</sequence>
<dbReference type="GO" id="GO:0030515">
    <property type="term" value="F:snoRNA binding"/>
    <property type="evidence" value="ECO:0007669"/>
    <property type="project" value="TreeGrafter"/>
</dbReference>
<evidence type="ECO:0000259" key="2">
    <source>
        <dbReference type="PROSITE" id="PS50833"/>
    </source>
</evidence>
<keyword evidence="3" id="KW-1185">Reference proteome</keyword>
<dbReference type="PANTHER" id="PTHR22734:SF2">
    <property type="entry name" value="U3 SMALL NUCLEOLAR RIBONUCLEOPROTEIN PROTEIN IMP4"/>
    <property type="match status" value="1"/>
</dbReference>
<dbReference type="Proteomes" id="UP000046393">
    <property type="component" value="Unplaced"/>
</dbReference>
<name>A0A0N5A9G8_9BILA</name>
<dbReference type="PANTHER" id="PTHR22734">
    <property type="entry name" value="U3 SMALL NUCLEOLAR RIBONUCLEOPROTEIN PROTEIN IMP4"/>
    <property type="match status" value="1"/>
</dbReference>
<dbReference type="GO" id="GO:0034457">
    <property type="term" value="C:Mpp10 complex"/>
    <property type="evidence" value="ECO:0007669"/>
    <property type="project" value="UniProtKB-ARBA"/>
</dbReference>
<dbReference type="SUPFAM" id="SSF52954">
    <property type="entry name" value="Class II aaRS ABD-related"/>
    <property type="match status" value="1"/>
</dbReference>
<dbReference type="Gene3D" id="3.40.50.10480">
    <property type="entry name" value="Probable brix-domain ribosomal biogenesis protein"/>
    <property type="match status" value="1"/>
</dbReference>
<dbReference type="GO" id="GO:0032040">
    <property type="term" value="C:small-subunit processome"/>
    <property type="evidence" value="ECO:0007669"/>
    <property type="project" value="TreeGrafter"/>
</dbReference>
<dbReference type="GO" id="GO:0042134">
    <property type="term" value="F:rRNA primary transcript binding"/>
    <property type="evidence" value="ECO:0007669"/>
    <property type="project" value="InterPro"/>
</dbReference>
<dbReference type="STRING" id="451379.A0A0N5A9G8"/>